<reference evidence="2" key="1">
    <citation type="submission" date="2020-11" db="EMBL/GenBank/DDBJ databases">
        <authorList>
            <consortium name="DOE Joint Genome Institute"/>
            <person name="Ahrendt S."/>
            <person name="Riley R."/>
            <person name="Andreopoulos W."/>
            <person name="LaButti K."/>
            <person name="Pangilinan J."/>
            <person name="Ruiz-duenas F.J."/>
            <person name="Barrasa J.M."/>
            <person name="Sanchez-Garcia M."/>
            <person name="Camarero S."/>
            <person name="Miyauchi S."/>
            <person name="Serrano A."/>
            <person name="Linde D."/>
            <person name="Babiker R."/>
            <person name="Drula E."/>
            <person name="Ayuso-Fernandez I."/>
            <person name="Pacheco R."/>
            <person name="Padilla G."/>
            <person name="Ferreira P."/>
            <person name="Barriuso J."/>
            <person name="Kellner H."/>
            <person name="Castanera R."/>
            <person name="Alfaro M."/>
            <person name="Ramirez L."/>
            <person name="Pisabarro A.G."/>
            <person name="Kuo A."/>
            <person name="Tritt A."/>
            <person name="Lipzen A."/>
            <person name="He G."/>
            <person name="Yan M."/>
            <person name="Ng V."/>
            <person name="Cullen D."/>
            <person name="Martin F."/>
            <person name="Rosso M.-N."/>
            <person name="Henrissat B."/>
            <person name="Hibbett D."/>
            <person name="Martinez A.T."/>
            <person name="Grigoriev I.V."/>
        </authorList>
    </citation>
    <scope>NUCLEOTIDE SEQUENCE</scope>
    <source>
        <strain evidence="2">AH 44721</strain>
    </source>
</reference>
<accession>A0A9P5TT13</accession>
<evidence type="ECO:0000256" key="1">
    <source>
        <dbReference type="SAM" id="MobiDB-lite"/>
    </source>
</evidence>
<name>A0A9P5TT13_GYMJU</name>
<keyword evidence="3" id="KW-1185">Reference proteome</keyword>
<proteinExistence type="predicted"/>
<sequence>MQSVEELRHRRRMQSVSAQAPYTVPLDDYSFNSNTSEDYSQIWSPSYPTHAAASPSSSSSSSPFEHYNTHPQTLHALATRRRDPARKLVSIRYLEDVRRRKTRQAASTHAPFPMPMPSYVADYSDNESGFDPYSPPSKPPSYSSPSSFGSFSPSPSPLSSSSSSSGSYPPMNQTQSFIHPEAMGGPSALNMGYAQVPSTAMPPMQYPMDRMDNNYNYRHDINTQSGGYYAHTSKSFSASYKYQDVDGFVRL</sequence>
<evidence type="ECO:0000313" key="2">
    <source>
        <dbReference type="EMBL" id="KAF8908650.1"/>
    </source>
</evidence>
<dbReference type="EMBL" id="JADNYJ010000011">
    <property type="protein sequence ID" value="KAF8908650.1"/>
    <property type="molecule type" value="Genomic_DNA"/>
</dbReference>
<feature type="region of interest" description="Disordered" evidence="1">
    <location>
        <begin position="42"/>
        <end position="81"/>
    </location>
</feature>
<feature type="compositionally biased region" description="Low complexity" evidence="1">
    <location>
        <begin position="140"/>
        <end position="170"/>
    </location>
</feature>
<evidence type="ECO:0000313" key="3">
    <source>
        <dbReference type="Proteomes" id="UP000724874"/>
    </source>
</evidence>
<protein>
    <submittedName>
        <fullName evidence="2">Uncharacterized protein</fullName>
    </submittedName>
</protein>
<feature type="region of interest" description="Disordered" evidence="1">
    <location>
        <begin position="98"/>
        <end position="183"/>
    </location>
</feature>
<gene>
    <name evidence="2" type="ORF">CPB84DRAFT_1767168</name>
</gene>
<feature type="compositionally biased region" description="Low complexity" evidence="1">
    <location>
        <begin position="44"/>
        <end position="63"/>
    </location>
</feature>
<dbReference type="AlphaFoldDB" id="A0A9P5TT13"/>
<dbReference type="Proteomes" id="UP000724874">
    <property type="component" value="Unassembled WGS sequence"/>
</dbReference>
<comment type="caution">
    <text evidence="2">The sequence shown here is derived from an EMBL/GenBank/DDBJ whole genome shotgun (WGS) entry which is preliminary data.</text>
</comment>
<organism evidence="2 3">
    <name type="scientific">Gymnopilus junonius</name>
    <name type="common">Spectacular rustgill mushroom</name>
    <name type="synonym">Gymnopilus spectabilis subsp. junonius</name>
    <dbReference type="NCBI Taxonomy" id="109634"/>
    <lineage>
        <taxon>Eukaryota</taxon>
        <taxon>Fungi</taxon>
        <taxon>Dikarya</taxon>
        <taxon>Basidiomycota</taxon>
        <taxon>Agaricomycotina</taxon>
        <taxon>Agaricomycetes</taxon>
        <taxon>Agaricomycetidae</taxon>
        <taxon>Agaricales</taxon>
        <taxon>Agaricineae</taxon>
        <taxon>Hymenogastraceae</taxon>
        <taxon>Gymnopilus</taxon>
    </lineage>
</organism>